<evidence type="ECO:0000313" key="3">
    <source>
        <dbReference type="Proteomes" id="UP001286313"/>
    </source>
</evidence>
<dbReference type="EMBL" id="JAWQEG010000524">
    <property type="protein sequence ID" value="KAK3888872.1"/>
    <property type="molecule type" value="Genomic_DNA"/>
</dbReference>
<name>A0AAE1GBN7_PETCI</name>
<accession>A0AAE1GBN7</accession>
<proteinExistence type="predicted"/>
<evidence type="ECO:0000259" key="1">
    <source>
        <dbReference type="Pfam" id="PF07443"/>
    </source>
</evidence>
<dbReference type="InterPro" id="IPR010003">
    <property type="entry name" value="HARP_dom"/>
</dbReference>
<sequence length="72" mass="8023">MISTKAIRGRTITGTFRLTSTESFIVDASGRMVTKMYDPKTQKWNSSVKDQDKLVTVLFPLHPPVCIGPIPD</sequence>
<comment type="caution">
    <text evidence="2">The sequence shown here is derived from an EMBL/GenBank/DDBJ whole genome shotgun (WGS) entry which is preliminary data.</text>
</comment>
<dbReference type="AlphaFoldDB" id="A0AAE1GBN7"/>
<feature type="domain" description="HARP" evidence="1">
    <location>
        <begin position="31"/>
        <end position="70"/>
    </location>
</feature>
<protein>
    <recommendedName>
        <fullName evidence="1">HARP domain-containing protein</fullName>
    </recommendedName>
</protein>
<gene>
    <name evidence="2" type="ORF">Pcinc_007086</name>
</gene>
<dbReference type="Pfam" id="PF07443">
    <property type="entry name" value="HARP"/>
    <property type="match status" value="1"/>
</dbReference>
<dbReference type="Proteomes" id="UP001286313">
    <property type="component" value="Unassembled WGS sequence"/>
</dbReference>
<keyword evidence="3" id="KW-1185">Reference proteome</keyword>
<reference evidence="2" key="1">
    <citation type="submission" date="2023-10" db="EMBL/GenBank/DDBJ databases">
        <title>Genome assemblies of two species of porcelain crab, Petrolisthes cinctipes and Petrolisthes manimaculis (Anomura: Porcellanidae).</title>
        <authorList>
            <person name="Angst P."/>
        </authorList>
    </citation>
    <scope>NUCLEOTIDE SEQUENCE</scope>
    <source>
        <strain evidence="2">PB745_01</strain>
        <tissue evidence="2">Gill</tissue>
    </source>
</reference>
<organism evidence="2 3">
    <name type="scientific">Petrolisthes cinctipes</name>
    <name type="common">Flat porcelain crab</name>
    <dbReference type="NCBI Taxonomy" id="88211"/>
    <lineage>
        <taxon>Eukaryota</taxon>
        <taxon>Metazoa</taxon>
        <taxon>Ecdysozoa</taxon>
        <taxon>Arthropoda</taxon>
        <taxon>Crustacea</taxon>
        <taxon>Multicrustacea</taxon>
        <taxon>Malacostraca</taxon>
        <taxon>Eumalacostraca</taxon>
        <taxon>Eucarida</taxon>
        <taxon>Decapoda</taxon>
        <taxon>Pleocyemata</taxon>
        <taxon>Anomura</taxon>
        <taxon>Galatheoidea</taxon>
        <taxon>Porcellanidae</taxon>
        <taxon>Petrolisthes</taxon>
    </lineage>
</organism>
<evidence type="ECO:0000313" key="2">
    <source>
        <dbReference type="EMBL" id="KAK3888872.1"/>
    </source>
</evidence>